<keyword evidence="2" id="KW-0695">RNA-directed DNA polymerase</keyword>
<feature type="region of interest" description="Disordered" evidence="1">
    <location>
        <begin position="145"/>
        <end position="204"/>
    </location>
</feature>
<dbReference type="PANTHER" id="PTHR35046">
    <property type="entry name" value="ZINC KNUCKLE (CCHC-TYPE) FAMILY PROTEIN"/>
    <property type="match status" value="1"/>
</dbReference>
<evidence type="ECO:0000256" key="1">
    <source>
        <dbReference type="SAM" id="MobiDB-lite"/>
    </source>
</evidence>
<dbReference type="Proteomes" id="UP001604336">
    <property type="component" value="Unassembled WGS sequence"/>
</dbReference>
<organism evidence="2 3">
    <name type="scientific">Abeliophyllum distichum</name>
    <dbReference type="NCBI Taxonomy" id="126358"/>
    <lineage>
        <taxon>Eukaryota</taxon>
        <taxon>Viridiplantae</taxon>
        <taxon>Streptophyta</taxon>
        <taxon>Embryophyta</taxon>
        <taxon>Tracheophyta</taxon>
        <taxon>Spermatophyta</taxon>
        <taxon>Magnoliopsida</taxon>
        <taxon>eudicotyledons</taxon>
        <taxon>Gunneridae</taxon>
        <taxon>Pentapetalae</taxon>
        <taxon>asterids</taxon>
        <taxon>lamiids</taxon>
        <taxon>Lamiales</taxon>
        <taxon>Oleaceae</taxon>
        <taxon>Forsythieae</taxon>
        <taxon>Abeliophyllum</taxon>
    </lineage>
</organism>
<evidence type="ECO:0000313" key="3">
    <source>
        <dbReference type="Proteomes" id="UP001604336"/>
    </source>
</evidence>
<sequence>MSKKENIFHTRCYVDNKVCSMIIDGKCCTNVASTTLVEKLGLFILKHPRPYKLSWLNDCGEVKVTKKIFVGFTIGMYSDIVLCDVVPMHASHFLLGRPWQYDRKVEHDRVRNRYNFVKDRKHVTLVPLTPQQVYDAQMKLKGHVDQKKKSEVEVQEKKEREQKSESEAKNKVSDRAISKETTKPPKEIDEATSDNIGGLLHDNGIVGSKDDYDNGVVESMDECDSEVLPEMKKDGVKYLVDGEALIARPALQAQIKILTFDQQFELDVQKTMREEEIQQILLLVHKKSHFVLQKTNNSLSSFTISLLQELEDESSKKISSRLPPI</sequence>
<keyword evidence="2" id="KW-0808">Transferase</keyword>
<dbReference type="Gene3D" id="2.40.70.10">
    <property type="entry name" value="Acid Proteases"/>
    <property type="match status" value="1"/>
</dbReference>
<keyword evidence="2" id="KW-0548">Nucleotidyltransferase</keyword>
<reference evidence="3" key="1">
    <citation type="submission" date="2024-07" db="EMBL/GenBank/DDBJ databases">
        <title>Two chromosome-level genome assemblies of Korean endemic species Abeliophyllum distichum and Forsythia ovata (Oleaceae).</title>
        <authorList>
            <person name="Jang H."/>
        </authorList>
    </citation>
    <scope>NUCLEOTIDE SEQUENCE [LARGE SCALE GENOMIC DNA]</scope>
</reference>
<feature type="compositionally biased region" description="Basic and acidic residues" evidence="1">
    <location>
        <begin position="145"/>
        <end position="189"/>
    </location>
</feature>
<dbReference type="CDD" id="cd00303">
    <property type="entry name" value="retropepsin_like"/>
    <property type="match status" value="1"/>
</dbReference>
<dbReference type="GO" id="GO:0003964">
    <property type="term" value="F:RNA-directed DNA polymerase activity"/>
    <property type="evidence" value="ECO:0007669"/>
    <property type="project" value="UniProtKB-KW"/>
</dbReference>
<evidence type="ECO:0000313" key="2">
    <source>
        <dbReference type="EMBL" id="KAL2460758.1"/>
    </source>
</evidence>
<keyword evidence="3" id="KW-1185">Reference proteome</keyword>
<dbReference type="AlphaFoldDB" id="A0ABD1PA38"/>
<dbReference type="InterPro" id="IPR021109">
    <property type="entry name" value="Peptidase_aspartic_dom_sf"/>
</dbReference>
<gene>
    <name evidence="2" type="ORF">Adt_44178</name>
</gene>
<protein>
    <submittedName>
        <fullName evidence="2">Reverse transcriptase</fullName>
    </submittedName>
</protein>
<name>A0ABD1PA38_9LAMI</name>
<comment type="caution">
    <text evidence="2">The sequence shown here is derived from an EMBL/GenBank/DDBJ whole genome shotgun (WGS) entry which is preliminary data.</text>
</comment>
<accession>A0ABD1PA38</accession>
<dbReference type="EMBL" id="JBFOLK010000014">
    <property type="protein sequence ID" value="KAL2460758.1"/>
    <property type="molecule type" value="Genomic_DNA"/>
</dbReference>
<dbReference type="PANTHER" id="PTHR35046:SF9">
    <property type="entry name" value="RNA-DIRECTED DNA POLYMERASE"/>
    <property type="match status" value="1"/>
</dbReference>
<proteinExistence type="predicted"/>